<feature type="coiled-coil region" evidence="1">
    <location>
        <begin position="1"/>
        <end position="36"/>
    </location>
</feature>
<dbReference type="AlphaFoldDB" id="A0A6V7QM07"/>
<dbReference type="PANTHER" id="PTHR15503:SF22">
    <property type="entry name" value="TRANSPOSON TY3-I GAG POLYPROTEIN"/>
    <property type="match status" value="1"/>
</dbReference>
<dbReference type="InterPro" id="IPR032567">
    <property type="entry name" value="RTL1-rel"/>
</dbReference>
<feature type="compositionally biased region" description="Polar residues" evidence="2">
    <location>
        <begin position="184"/>
        <end position="207"/>
    </location>
</feature>
<dbReference type="SUPFAM" id="SSF50630">
    <property type="entry name" value="Acid proteases"/>
    <property type="match status" value="1"/>
</dbReference>
<proteinExistence type="predicted"/>
<dbReference type="InterPro" id="IPR021109">
    <property type="entry name" value="Peptidase_aspartic_dom_sf"/>
</dbReference>
<dbReference type="EMBL" id="LR862137">
    <property type="protein sequence ID" value="CAD1843957.1"/>
    <property type="molecule type" value="Genomic_DNA"/>
</dbReference>
<name>A0A6V7QM07_ANACO</name>
<dbReference type="Pfam" id="PF08284">
    <property type="entry name" value="RVP_2"/>
    <property type="match status" value="1"/>
</dbReference>
<gene>
    <name evidence="3" type="ORF">CB5_LOCUS27168</name>
</gene>
<dbReference type="Gene3D" id="2.40.70.10">
    <property type="entry name" value="Acid Proteases"/>
    <property type="match status" value="1"/>
</dbReference>
<evidence type="ECO:0008006" key="4">
    <source>
        <dbReference type="Google" id="ProtNLM"/>
    </source>
</evidence>
<sequence length="469" mass="52696">METRAQDLKKMEEMLRQMIKELATRQEQSIQELRDRQNKDMEEVCQMFVELHTSISPGTGQILPSAGRSEGNSSNRFHFTPRFTKIEFPRFDGEDLKGWLFRCEQFFEVDGTSEEAKVHLFDDPMAELKNLKQTGTVMEYQDKFDTLLNRVELSEEYAELAVDGQGKAYKGGTRAGMNTSSLLSTPKGFNNSSMSPAPRTPRNSNHQGLLGAAPMPIKPARNVSNVAFDERRAKGLCFWCEEKYTPGHQCKKKQLYKIELLEEGSTDNTNSNEESESIGEVELEPVECAPQISLHALAGQAQLPDYRTMRLCGTVKNRRIHILIGSGSTHNFLDAAVAAKLGCCAENIPAVNVTVADGNKLISSSTCRAFKWKMQGLEFKADLLLLPLRGCDMVLGVQWLKQLGPILWDFSKLRMEFQFQGQKIVLRGSSGPSLKVIEGKQLKKMVLDDTAFLQFTSAPFMQHHRKGNT</sequence>
<accession>A0A6V7QM07</accession>
<dbReference type="CDD" id="cd00303">
    <property type="entry name" value="retropepsin_like"/>
    <property type="match status" value="1"/>
</dbReference>
<protein>
    <recommendedName>
        <fullName evidence="4">Retrotransposon gag domain-containing protein</fullName>
    </recommendedName>
</protein>
<reference evidence="3" key="1">
    <citation type="submission" date="2020-07" db="EMBL/GenBank/DDBJ databases">
        <authorList>
            <person name="Lin J."/>
        </authorList>
    </citation>
    <scope>NUCLEOTIDE SEQUENCE</scope>
</reference>
<evidence type="ECO:0000256" key="1">
    <source>
        <dbReference type="SAM" id="Coils"/>
    </source>
</evidence>
<organism evidence="3">
    <name type="scientific">Ananas comosus var. bracteatus</name>
    <name type="common">red pineapple</name>
    <dbReference type="NCBI Taxonomy" id="296719"/>
    <lineage>
        <taxon>Eukaryota</taxon>
        <taxon>Viridiplantae</taxon>
        <taxon>Streptophyta</taxon>
        <taxon>Embryophyta</taxon>
        <taxon>Tracheophyta</taxon>
        <taxon>Spermatophyta</taxon>
        <taxon>Magnoliopsida</taxon>
        <taxon>Liliopsida</taxon>
        <taxon>Poales</taxon>
        <taxon>Bromeliaceae</taxon>
        <taxon>Bromelioideae</taxon>
        <taxon>Ananas</taxon>
    </lineage>
</organism>
<evidence type="ECO:0000313" key="3">
    <source>
        <dbReference type="EMBL" id="CAD1843957.1"/>
    </source>
</evidence>
<evidence type="ECO:0000256" key="2">
    <source>
        <dbReference type="SAM" id="MobiDB-lite"/>
    </source>
</evidence>
<feature type="region of interest" description="Disordered" evidence="2">
    <location>
        <begin position="184"/>
        <end position="208"/>
    </location>
</feature>
<dbReference type="PANTHER" id="PTHR15503">
    <property type="entry name" value="LDOC1 RELATED"/>
    <property type="match status" value="1"/>
</dbReference>
<keyword evidence="1" id="KW-0175">Coiled coil</keyword>